<dbReference type="PANTHER" id="PTHR38790:SF4">
    <property type="entry name" value="2EXR DOMAIN-CONTAINING PROTEIN"/>
    <property type="match status" value="1"/>
</dbReference>
<accession>A0ABR2JFJ6</accession>
<keyword evidence="4" id="KW-1185">Reference proteome</keyword>
<feature type="region of interest" description="Disordered" evidence="1">
    <location>
        <begin position="1"/>
        <end position="34"/>
    </location>
</feature>
<evidence type="ECO:0000313" key="4">
    <source>
        <dbReference type="Proteomes" id="UP001390339"/>
    </source>
</evidence>
<name>A0ABR2JFJ6_9PEZI</name>
<comment type="caution">
    <text evidence="3">The sequence shown here is derived from an EMBL/GenBank/DDBJ whole genome shotgun (WGS) entry which is preliminary data.</text>
</comment>
<protein>
    <recommendedName>
        <fullName evidence="2">DUF7730 domain-containing protein</fullName>
    </recommendedName>
</protein>
<dbReference type="EMBL" id="JAPCWZ010000002">
    <property type="protein sequence ID" value="KAK8876702.1"/>
    <property type="molecule type" value="Genomic_DNA"/>
</dbReference>
<evidence type="ECO:0000259" key="2">
    <source>
        <dbReference type="Pfam" id="PF24864"/>
    </source>
</evidence>
<dbReference type="InterPro" id="IPR056632">
    <property type="entry name" value="DUF7730"/>
</dbReference>
<feature type="domain" description="DUF7730" evidence="2">
    <location>
        <begin position="49"/>
        <end position="243"/>
    </location>
</feature>
<proteinExistence type="predicted"/>
<feature type="compositionally biased region" description="Low complexity" evidence="1">
    <location>
        <begin position="1"/>
        <end position="30"/>
    </location>
</feature>
<sequence length="368" mass="41756">MSPSAASSPAQQPLPQPQQQQQQQPQNQNQIQFPDHTDLDLGRMLSSAHPQSNSALMRLPLEIRDMIFAELWGSSPDVLHIMYRGGRFVRMGCICDPVADRDHLNKGADYYRQPFTQTGPALATNTCCCCHNHRWEGLSWPRDPCPSWFAVLLSCKRLYLERRTDIHKFVRFAVHDDVTLKHLVVPNLSRPGIPSLLRHATTVHLTMRFRLHYGDRPVSSWATWRIAELNQTWQQCCAGLERLVAENDIILPKNSGAGGGSLTSINLWMDTVDSGGRTLFWDMEHEGDTVESFPFGPAMVSILSLDLPVKRTRPGIQRDFRVNIPTWTLLHMVMTMIEEGIAVERIREVLPQGLIQRLCYLEDAPFAG</sequence>
<gene>
    <name evidence="3" type="ORF">PGQ11_001648</name>
</gene>
<evidence type="ECO:0000313" key="3">
    <source>
        <dbReference type="EMBL" id="KAK8876702.1"/>
    </source>
</evidence>
<organism evidence="3 4">
    <name type="scientific">Apiospora arundinis</name>
    <dbReference type="NCBI Taxonomy" id="335852"/>
    <lineage>
        <taxon>Eukaryota</taxon>
        <taxon>Fungi</taxon>
        <taxon>Dikarya</taxon>
        <taxon>Ascomycota</taxon>
        <taxon>Pezizomycotina</taxon>
        <taxon>Sordariomycetes</taxon>
        <taxon>Xylariomycetidae</taxon>
        <taxon>Amphisphaeriales</taxon>
        <taxon>Apiosporaceae</taxon>
        <taxon>Apiospora</taxon>
    </lineage>
</organism>
<evidence type="ECO:0000256" key="1">
    <source>
        <dbReference type="SAM" id="MobiDB-lite"/>
    </source>
</evidence>
<dbReference type="PANTHER" id="PTHR38790">
    <property type="entry name" value="2EXR DOMAIN-CONTAINING PROTEIN-RELATED"/>
    <property type="match status" value="1"/>
</dbReference>
<dbReference type="Pfam" id="PF24864">
    <property type="entry name" value="DUF7730"/>
    <property type="match status" value="1"/>
</dbReference>
<reference evidence="3 4" key="1">
    <citation type="journal article" date="2024" name="IMA Fungus">
        <title>Apiospora arundinis, a panoply of carbohydrate-active enzymes and secondary metabolites.</title>
        <authorList>
            <person name="Sorensen T."/>
            <person name="Petersen C."/>
            <person name="Muurmann A.T."/>
            <person name="Christiansen J.V."/>
            <person name="Brundto M.L."/>
            <person name="Overgaard C.K."/>
            <person name="Boysen A.T."/>
            <person name="Wollenberg R.D."/>
            <person name="Larsen T.O."/>
            <person name="Sorensen J.L."/>
            <person name="Nielsen K.L."/>
            <person name="Sondergaard T.E."/>
        </authorList>
    </citation>
    <scope>NUCLEOTIDE SEQUENCE [LARGE SCALE GENOMIC DNA]</scope>
    <source>
        <strain evidence="3 4">AAU 773</strain>
    </source>
</reference>
<dbReference type="Proteomes" id="UP001390339">
    <property type="component" value="Unassembled WGS sequence"/>
</dbReference>